<feature type="transmembrane region" description="Helical" evidence="5">
    <location>
        <begin position="96"/>
        <end position="117"/>
    </location>
</feature>
<comment type="subcellular location">
    <subcellularLocation>
        <location evidence="1">Membrane</location>
        <topology evidence="1">Multi-pass membrane protein</topology>
    </subcellularLocation>
</comment>
<evidence type="ECO:0000259" key="6">
    <source>
        <dbReference type="PROSITE" id="PS50850"/>
    </source>
</evidence>
<dbReference type="Proteomes" id="UP001147733">
    <property type="component" value="Unassembled WGS sequence"/>
</dbReference>
<dbReference type="Gene3D" id="1.20.1250.20">
    <property type="entry name" value="MFS general substrate transporter like domains"/>
    <property type="match status" value="1"/>
</dbReference>
<dbReference type="RefSeq" id="XP_056498960.1">
    <property type="nucleotide sequence ID" value="XM_056645519.1"/>
</dbReference>
<feature type="domain" description="Major facilitator superfamily (MFS) profile" evidence="6">
    <location>
        <begin position="59"/>
        <end position="489"/>
    </location>
</feature>
<dbReference type="InterPro" id="IPR036259">
    <property type="entry name" value="MFS_trans_sf"/>
</dbReference>
<dbReference type="OrthoDB" id="5410178at2759"/>
<keyword evidence="4 5" id="KW-0472">Membrane</keyword>
<dbReference type="GeneID" id="81384686"/>
<evidence type="ECO:0000256" key="2">
    <source>
        <dbReference type="ARBA" id="ARBA00022692"/>
    </source>
</evidence>
<dbReference type="PANTHER" id="PTHR23502:SF157">
    <property type="entry name" value="MAJOR FACILITATOR SUPERFAMILY (MFS) PROFILE DOMAIN-CONTAINING PROTEIN-RELATED"/>
    <property type="match status" value="1"/>
</dbReference>
<feature type="transmembrane region" description="Helical" evidence="5">
    <location>
        <begin position="217"/>
        <end position="236"/>
    </location>
</feature>
<evidence type="ECO:0000256" key="3">
    <source>
        <dbReference type="ARBA" id="ARBA00022989"/>
    </source>
</evidence>
<keyword evidence="2 5" id="KW-0812">Transmembrane</keyword>
<name>A0A9W9TMH5_PENCI</name>
<evidence type="ECO:0000313" key="8">
    <source>
        <dbReference type="Proteomes" id="UP001147733"/>
    </source>
</evidence>
<dbReference type="AlphaFoldDB" id="A0A9W9TMH5"/>
<feature type="transmembrane region" description="Helical" evidence="5">
    <location>
        <begin position="286"/>
        <end position="309"/>
    </location>
</feature>
<evidence type="ECO:0000256" key="4">
    <source>
        <dbReference type="ARBA" id="ARBA00023136"/>
    </source>
</evidence>
<feature type="transmembrane region" description="Helical" evidence="5">
    <location>
        <begin position="369"/>
        <end position="387"/>
    </location>
</feature>
<feature type="transmembrane region" description="Helical" evidence="5">
    <location>
        <begin position="461"/>
        <end position="484"/>
    </location>
</feature>
<sequence length="515" mass="56682">MGGISVPEESLQLPRLDASGDNVQTLLEEHGLEFTPDGQSIRWSVTNKRHPRNWSASRKIYDTGLVIFLDLFTTSVSTAGSSAADHARHEFGIGKTLAIFLFVSLSLFGQMFGGIIFPAWSEAFGRKKLYIISTGLYSIFCLIVGLAPTLAAVVVGRFFSGFLSAIPAIVVAGSIEDMYNSKDRVWLIFLWAIVANMGLALGPIMSIYITVALSWRWVFRIAAVVTAIVTLLLFGIRESRPSSVLEKEVSKIREQSGIQTLRALNPDHTPDLMTFIRIGLFRPIQLFFTEPIVFMVAIMSAVAFALIYLFTEALPPIYKSMGFSATSSYLPFIAICVGLLSGMLTRIQDIRIIQKYKEQCVPLEPEHKLLGFSIGAPILAGGLWWFAWTIPPLVTNVHWLVSAAALVLIGYAVNEFDSVLAGYLADSYMGYAASGFAAVQLLRSSMSAVFPLFATEMFEGLGANVAASILAAFATLFCIIPPLFTRYGKRIRSRSKFAKYSLQVYRENGVDKNGY</sequence>
<feature type="transmembrane region" description="Helical" evidence="5">
    <location>
        <begin position="154"/>
        <end position="173"/>
    </location>
</feature>
<feature type="transmembrane region" description="Helical" evidence="5">
    <location>
        <begin position="129"/>
        <end position="148"/>
    </location>
</feature>
<dbReference type="PROSITE" id="PS50850">
    <property type="entry name" value="MFS"/>
    <property type="match status" value="1"/>
</dbReference>
<evidence type="ECO:0000256" key="5">
    <source>
        <dbReference type="SAM" id="Phobius"/>
    </source>
</evidence>
<evidence type="ECO:0000313" key="7">
    <source>
        <dbReference type="EMBL" id="KAJ5226595.1"/>
    </source>
</evidence>
<dbReference type="GO" id="GO:0016020">
    <property type="term" value="C:membrane"/>
    <property type="evidence" value="ECO:0007669"/>
    <property type="project" value="UniProtKB-SubCell"/>
</dbReference>
<accession>A0A9W9TMH5</accession>
<feature type="transmembrane region" description="Helical" evidence="5">
    <location>
        <begin position="185"/>
        <end position="211"/>
    </location>
</feature>
<keyword evidence="8" id="KW-1185">Reference proteome</keyword>
<dbReference type="SUPFAM" id="SSF103473">
    <property type="entry name" value="MFS general substrate transporter"/>
    <property type="match status" value="1"/>
</dbReference>
<feature type="transmembrane region" description="Helical" evidence="5">
    <location>
        <begin position="393"/>
        <end position="413"/>
    </location>
</feature>
<organism evidence="7 8">
    <name type="scientific">Penicillium citrinum</name>
    <dbReference type="NCBI Taxonomy" id="5077"/>
    <lineage>
        <taxon>Eukaryota</taxon>
        <taxon>Fungi</taxon>
        <taxon>Dikarya</taxon>
        <taxon>Ascomycota</taxon>
        <taxon>Pezizomycotina</taxon>
        <taxon>Eurotiomycetes</taxon>
        <taxon>Eurotiomycetidae</taxon>
        <taxon>Eurotiales</taxon>
        <taxon>Aspergillaceae</taxon>
        <taxon>Penicillium</taxon>
    </lineage>
</organism>
<dbReference type="InterPro" id="IPR020846">
    <property type="entry name" value="MFS_dom"/>
</dbReference>
<dbReference type="FunFam" id="1.20.1250.20:FF:000475">
    <property type="entry name" value="MFS multidrug transporter, putative"/>
    <property type="match status" value="1"/>
</dbReference>
<dbReference type="EMBL" id="JAPQKT010000006">
    <property type="protein sequence ID" value="KAJ5226595.1"/>
    <property type="molecule type" value="Genomic_DNA"/>
</dbReference>
<dbReference type="PANTHER" id="PTHR23502">
    <property type="entry name" value="MAJOR FACILITATOR SUPERFAMILY"/>
    <property type="match status" value="1"/>
</dbReference>
<dbReference type="GO" id="GO:0022857">
    <property type="term" value="F:transmembrane transporter activity"/>
    <property type="evidence" value="ECO:0007669"/>
    <property type="project" value="InterPro"/>
</dbReference>
<dbReference type="Pfam" id="PF07690">
    <property type="entry name" value="MFS_1"/>
    <property type="match status" value="1"/>
</dbReference>
<feature type="transmembrane region" description="Helical" evidence="5">
    <location>
        <begin position="329"/>
        <end position="348"/>
    </location>
</feature>
<protein>
    <recommendedName>
        <fullName evidence="6">Major facilitator superfamily (MFS) profile domain-containing protein</fullName>
    </recommendedName>
</protein>
<feature type="transmembrane region" description="Helical" evidence="5">
    <location>
        <begin position="420"/>
        <end position="441"/>
    </location>
</feature>
<keyword evidence="3 5" id="KW-1133">Transmembrane helix</keyword>
<comment type="caution">
    <text evidence="7">The sequence shown here is derived from an EMBL/GenBank/DDBJ whole genome shotgun (WGS) entry which is preliminary data.</text>
</comment>
<proteinExistence type="predicted"/>
<gene>
    <name evidence="7" type="ORF">N7469_006601</name>
</gene>
<reference evidence="7" key="1">
    <citation type="submission" date="2022-11" db="EMBL/GenBank/DDBJ databases">
        <authorList>
            <person name="Petersen C."/>
        </authorList>
    </citation>
    <scope>NUCLEOTIDE SEQUENCE</scope>
    <source>
        <strain evidence="7">IBT 23319</strain>
    </source>
</reference>
<evidence type="ECO:0000256" key="1">
    <source>
        <dbReference type="ARBA" id="ARBA00004141"/>
    </source>
</evidence>
<reference evidence="7" key="2">
    <citation type="journal article" date="2023" name="IMA Fungus">
        <title>Comparative genomic study of the Penicillium genus elucidates a diverse pangenome and 15 lateral gene transfer events.</title>
        <authorList>
            <person name="Petersen C."/>
            <person name="Sorensen T."/>
            <person name="Nielsen M.R."/>
            <person name="Sondergaard T.E."/>
            <person name="Sorensen J.L."/>
            <person name="Fitzpatrick D.A."/>
            <person name="Frisvad J.C."/>
            <person name="Nielsen K.L."/>
        </authorList>
    </citation>
    <scope>NUCLEOTIDE SEQUENCE</scope>
    <source>
        <strain evidence="7">IBT 23319</strain>
    </source>
</reference>
<dbReference type="InterPro" id="IPR011701">
    <property type="entry name" value="MFS"/>
</dbReference>